<feature type="transmembrane region" description="Helical" evidence="1">
    <location>
        <begin position="80"/>
        <end position="106"/>
    </location>
</feature>
<dbReference type="InterPro" id="IPR018580">
    <property type="entry name" value="Uncharacterised_YfhO"/>
</dbReference>
<dbReference type="PANTHER" id="PTHR38454">
    <property type="entry name" value="INTEGRAL MEMBRANE PROTEIN-RELATED"/>
    <property type="match status" value="1"/>
</dbReference>
<feature type="transmembrane region" description="Helical" evidence="1">
    <location>
        <begin position="376"/>
        <end position="401"/>
    </location>
</feature>
<feature type="transmembrane region" description="Helical" evidence="1">
    <location>
        <begin position="137"/>
        <end position="153"/>
    </location>
</feature>
<evidence type="ECO:0008006" key="4">
    <source>
        <dbReference type="Google" id="ProtNLM"/>
    </source>
</evidence>
<dbReference type="PANTHER" id="PTHR38454:SF1">
    <property type="entry name" value="INTEGRAL MEMBRANE PROTEIN"/>
    <property type="match status" value="1"/>
</dbReference>
<keyword evidence="1" id="KW-1133">Transmembrane helix</keyword>
<proteinExistence type="predicted"/>
<comment type="caution">
    <text evidence="2">The sequence shown here is derived from an EMBL/GenBank/DDBJ whole genome shotgun (WGS) entry which is preliminary data.</text>
</comment>
<evidence type="ECO:0000313" key="2">
    <source>
        <dbReference type="EMBL" id="OGK73664.1"/>
    </source>
</evidence>
<keyword evidence="1" id="KW-0472">Membrane</keyword>
<evidence type="ECO:0000256" key="1">
    <source>
        <dbReference type="SAM" id="Phobius"/>
    </source>
</evidence>
<organism evidence="2 3">
    <name type="scientific">Candidatus Roizmanbacteria bacterium RIFOXYD1_FULL_38_12</name>
    <dbReference type="NCBI Taxonomy" id="1802093"/>
    <lineage>
        <taxon>Bacteria</taxon>
        <taxon>Candidatus Roizmaniibacteriota</taxon>
    </lineage>
</organism>
<gene>
    <name evidence="2" type="ORF">A3K52_02665</name>
</gene>
<dbReference type="Proteomes" id="UP000177050">
    <property type="component" value="Unassembled WGS sequence"/>
</dbReference>
<dbReference type="AlphaFoldDB" id="A0A1F7L0T7"/>
<feature type="transmembrane region" description="Helical" evidence="1">
    <location>
        <begin position="201"/>
        <end position="220"/>
    </location>
</feature>
<evidence type="ECO:0000313" key="3">
    <source>
        <dbReference type="Proteomes" id="UP000177050"/>
    </source>
</evidence>
<feature type="transmembrane region" description="Helical" evidence="1">
    <location>
        <begin position="240"/>
        <end position="260"/>
    </location>
</feature>
<accession>A0A1F7L0T7</accession>
<feature type="transmembrane region" description="Helical" evidence="1">
    <location>
        <begin position="113"/>
        <end position="131"/>
    </location>
</feature>
<feature type="transmembrane region" description="Helical" evidence="1">
    <location>
        <begin position="280"/>
        <end position="301"/>
    </location>
</feature>
<keyword evidence="1" id="KW-0812">Transmembrane</keyword>
<dbReference type="Pfam" id="PF09586">
    <property type="entry name" value="YfhO"/>
    <property type="match status" value="1"/>
</dbReference>
<feature type="transmembrane region" description="Helical" evidence="1">
    <location>
        <begin position="313"/>
        <end position="334"/>
    </location>
</feature>
<feature type="transmembrane region" description="Helical" evidence="1">
    <location>
        <begin position="670"/>
        <end position="691"/>
    </location>
</feature>
<name>A0A1F7L0T7_9BACT</name>
<feature type="transmembrane region" description="Helical" evidence="1">
    <location>
        <begin position="165"/>
        <end position="195"/>
    </location>
</feature>
<feature type="transmembrane region" description="Helical" evidence="1">
    <location>
        <begin position="346"/>
        <end position="364"/>
    </location>
</feature>
<dbReference type="EMBL" id="MGBR01000001">
    <property type="protein sequence ID" value="OGK73664.1"/>
    <property type="molecule type" value="Genomic_DNA"/>
</dbReference>
<protein>
    <recommendedName>
        <fullName evidence="4">Membrane protein 6-pyruvoyl-tetrahydropterin synthase-related domain-containing protein</fullName>
    </recommendedName>
</protein>
<reference evidence="2 3" key="1">
    <citation type="journal article" date="2016" name="Nat. Commun.">
        <title>Thousands of microbial genomes shed light on interconnected biogeochemical processes in an aquifer system.</title>
        <authorList>
            <person name="Anantharaman K."/>
            <person name="Brown C.T."/>
            <person name="Hug L.A."/>
            <person name="Sharon I."/>
            <person name="Castelle C.J."/>
            <person name="Probst A.J."/>
            <person name="Thomas B.C."/>
            <person name="Singh A."/>
            <person name="Wilkins M.J."/>
            <person name="Karaoz U."/>
            <person name="Brodie E.L."/>
            <person name="Williams K.H."/>
            <person name="Hubbard S.S."/>
            <person name="Banfield J.F."/>
        </authorList>
    </citation>
    <scope>NUCLEOTIDE SEQUENCE [LARGE SCALE GENOMIC DNA]</scope>
</reference>
<sequence length="697" mass="79961">MIIVTHLILYFFIKDKLLFTPDFDRSDAVHFNLSLKYFLSKSLAQNTLPFWTDALQGGFPLFAEGQIGALFLPNIVFFRLLGFATAYNLLFVFSLFLMTLGIFLFMKKQSIRPLLALFLSYTFTFSGAIGFRWIHLNVIQTASLIPLLFFMMFELQKTRKLRYGIWSIFFLSQMIFAGHMQIVFIALFGLFLWYIGMSYTLIHLFAVVISGTIISLPQLLPTFELIRYSVRNLMGGYAHATSFSMPWSHLLSFLFPYPFGNPKRGSYPEFPSNMGIFWENTPYIGILFIVVFVSCLIYLFFKKKLNKEISVYLCIVFIFILISLGKNSPVYFLFDIFPFNVFRTPPKYLLIAVFFSVIGAGLIIEKTLLVAKNSFLRILIMAALFINIVMLGIVTLNYHIFIKNKIVLSPPPLTTYLSKDTRYITLGFDKVWHSYFAKHGWMTEKDIDMYSFLNNSLIPNSNLIFGYQSSTINSGGLRLKRVEYLTDAVENMLVFPSTEKVSTDSAVKLLSVMGVDSIVSLYPLLQKENQIYSITNGGSTIYLYRISSKQETPYYVPSKLKKIEYIDEFDALLEAGQISTVEAVLEEQNSLSQETHIISHNTEQTDTKLIAEVYVPKNTFIVFRKNWYPGWTIQIDGKRTVGKRVNLIHIGVSVPSGRHKITLTYSPTSFYLGVLLGSIYVLIFPLVLVIYRKIKTQ</sequence>